<dbReference type="EMBL" id="JXYS01000094">
    <property type="protein sequence ID" value="KJF16196.1"/>
    <property type="molecule type" value="Genomic_DNA"/>
</dbReference>
<comment type="caution">
    <text evidence="1">The sequence shown here is derived from an EMBL/GenBank/DDBJ whole genome shotgun (WGS) entry which is preliminary data.</text>
</comment>
<name>A0A0D8HGI7_9ACTN</name>
<keyword evidence="1" id="KW-0808">Transferase</keyword>
<dbReference type="RefSeq" id="WP_052606637.1">
    <property type="nucleotide sequence ID" value="NZ_JXYS01000094.1"/>
</dbReference>
<evidence type="ECO:0000313" key="1">
    <source>
        <dbReference type="EMBL" id="KJF16196.1"/>
    </source>
</evidence>
<dbReference type="GO" id="GO:0016740">
    <property type="term" value="F:transferase activity"/>
    <property type="evidence" value="ECO:0007669"/>
    <property type="project" value="UniProtKB-KW"/>
</dbReference>
<dbReference type="OrthoDB" id="7615426at2"/>
<dbReference type="Proteomes" id="UP000032360">
    <property type="component" value="Unassembled WGS sequence"/>
</dbReference>
<accession>A0A0D8HGI7</accession>
<evidence type="ECO:0000313" key="2">
    <source>
        <dbReference type="Proteomes" id="UP000032360"/>
    </source>
</evidence>
<keyword evidence="2" id="KW-1185">Reference proteome</keyword>
<dbReference type="AlphaFoldDB" id="A0A0D8HGI7"/>
<gene>
    <name evidence="1" type="ORF">AXFE_29630</name>
</gene>
<reference evidence="1 2" key="1">
    <citation type="submission" date="2015-01" db="EMBL/GenBank/DDBJ databases">
        <title>Draft genome of the acidophilic iron oxidizer Acidithrix ferrooxidans strain Py-F3.</title>
        <authorList>
            <person name="Poehlein A."/>
            <person name="Eisen S."/>
            <person name="Schloemann M."/>
            <person name="Johnson B.D."/>
            <person name="Daniel R."/>
            <person name="Muehling M."/>
        </authorList>
    </citation>
    <scope>NUCLEOTIDE SEQUENCE [LARGE SCALE GENOMIC DNA]</scope>
    <source>
        <strain evidence="1 2">Py-F3</strain>
    </source>
</reference>
<proteinExistence type="predicted"/>
<protein>
    <submittedName>
        <fullName evidence="1">Glycosyl transferase family 2</fullName>
    </submittedName>
</protein>
<dbReference type="Gene3D" id="3.90.550.10">
    <property type="entry name" value="Spore Coat Polysaccharide Biosynthesis Protein SpsA, Chain A"/>
    <property type="match status" value="1"/>
</dbReference>
<dbReference type="STRING" id="1280514.AXFE_29630"/>
<sequence length="376" mass="42448">MPYGERAELSVDAIAKFREYPFPIFSLADPNQKSQWPQESTEYHPMAKTIALNLSKFGIIDQLMRFLDANAKTEQSNISSADQSIEIAIEFEGIEVIETQLIIEELSQINHFGLNEISELKTFTKRAANYPIDLNETAKKTKMGTRHANPTKAKIPANPGPGIKPILTIIVPTLDVTSARFLRLVKSIYQTTEVPFQTVIVDNGGAPQGYTTPVNTGVRSAQTEYIAIVNDDVQLLPGWWDPLQESLDSGELVVFPYTLEMTRYDFSAWCFVFKASSIELLSAGKDEFFDESFTIWFQDTDLYVRMREFGRSPTCVHESKISHGLSETVGTKDPIIASWIRKIVKKDQEHFVQKWGEGKLLELGFVNPFEEPVVHS</sequence>
<dbReference type="InterPro" id="IPR029044">
    <property type="entry name" value="Nucleotide-diphossugar_trans"/>
</dbReference>
<organism evidence="1 2">
    <name type="scientific">Acidithrix ferrooxidans</name>
    <dbReference type="NCBI Taxonomy" id="1280514"/>
    <lineage>
        <taxon>Bacteria</taxon>
        <taxon>Bacillati</taxon>
        <taxon>Actinomycetota</taxon>
        <taxon>Acidimicrobiia</taxon>
        <taxon>Acidimicrobiales</taxon>
        <taxon>Acidimicrobiaceae</taxon>
        <taxon>Acidithrix</taxon>
    </lineage>
</organism>
<dbReference type="SUPFAM" id="SSF53448">
    <property type="entry name" value="Nucleotide-diphospho-sugar transferases"/>
    <property type="match status" value="1"/>
</dbReference>